<reference evidence="1 2" key="1">
    <citation type="submission" date="2010-12" db="EMBL/GenBank/DDBJ databases">
        <title>Complete sequence of Desulfurispirillum indicum S5.</title>
        <authorList>
            <consortium name="US DOE Joint Genome Institute"/>
            <person name="Lucas S."/>
            <person name="Copeland A."/>
            <person name="Lapidus A."/>
            <person name="Cheng J.-F."/>
            <person name="Goodwin L."/>
            <person name="Pitluck S."/>
            <person name="Chertkov O."/>
            <person name="Held B."/>
            <person name="Detter J.C."/>
            <person name="Han C."/>
            <person name="Tapia R."/>
            <person name="Land M."/>
            <person name="Hauser L."/>
            <person name="Kyrpides N."/>
            <person name="Ivanova N."/>
            <person name="Mikhailova N."/>
            <person name="Haggblom M."/>
            <person name="Rauschenbach I."/>
            <person name="Bini E."/>
            <person name="Woyke T."/>
        </authorList>
    </citation>
    <scope>NUCLEOTIDE SEQUENCE [LARGE SCALE GENOMIC DNA]</scope>
    <source>
        <strain evidence="2">ATCC BAA-1389 / DSM 22839 / S5</strain>
    </source>
</reference>
<keyword evidence="2" id="KW-1185">Reference proteome</keyword>
<dbReference type="RefSeq" id="WP_013505836.1">
    <property type="nucleotide sequence ID" value="NC_014836.1"/>
</dbReference>
<accession>E6W4X9</accession>
<gene>
    <name evidence="1" type="ordered locus">Selin_1220</name>
</gene>
<dbReference type="Proteomes" id="UP000002572">
    <property type="component" value="Chromosome"/>
</dbReference>
<dbReference type="KEGG" id="din:Selin_1220"/>
<dbReference type="InParanoid" id="E6W4X9"/>
<evidence type="ECO:0000313" key="1">
    <source>
        <dbReference type="EMBL" id="ADU65955.1"/>
    </source>
</evidence>
<dbReference type="HOGENOM" id="CLU_1913675_0_0_0"/>
<dbReference type="AlphaFoldDB" id="E6W4X9"/>
<organism evidence="1 2">
    <name type="scientific">Desulfurispirillum indicum (strain ATCC BAA-1389 / DSM 22839 / S5)</name>
    <dbReference type="NCBI Taxonomy" id="653733"/>
    <lineage>
        <taxon>Bacteria</taxon>
        <taxon>Pseudomonadati</taxon>
        <taxon>Chrysiogenota</taxon>
        <taxon>Chrysiogenia</taxon>
        <taxon>Chrysiogenales</taxon>
        <taxon>Chrysiogenaceae</taxon>
        <taxon>Desulfurispirillum</taxon>
    </lineage>
</organism>
<protein>
    <submittedName>
        <fullName evidence="1">Uncharacterized protein</fullName>
    </submittedName>
</protein>
<name>E6W4X9_DESIS</name>
<dbReference type="EMBL" id="CP002432">
    <property type="protein sequence ID" value="ADU65955.1"/>
    <property type="molecule type" value="Genomic_DNA"/>
</dbReference>
<proteinExistence type="predicted"/>
<evidence type="ECO:0000313" key="2">
    <source>
        <dbReference type="Proteomes" id="UP000002572"/>
    </source>
</evidence>
<dbReference type="STRING" id="653733.Selin_1220"/>
<sequence>MEPITDEKMRQILNQMRSTEPVAETIHRFEQTYTMVKKEYAKARAVYEKFLPDVEDFCPEFSEYIRTTAPFEKQPGETYLEAEDRAMDFHGEILEKMHLFFTRLPSILSYDQLEQCPTLKEYLKQCEMEQAV</sequence>